<name>A0AAV5HSU0_9ROSI</name>
<protein>
    <submittedName>
        <fullName evidence="2">Uncharacterized protein</fullName>
    </submittedName>
</protein>
<accession>A0AAV5HSU0</accession>
<organism evidence="2 3">
    <name type="scientific">Rubroshorea leprosula</name>
    <dbReference type="NCBI Taxonomy" id="152421"/>
    <lineage>
        <taxon>Eukaryota</taxon>
        <taxon>Viridiplantae</taxon>
        <taxon>Streptophyta</taxon>
        <taxon>Embryophyta</taxon>
        <taxon>Tracheophyta</taxon>
        <taxon>Spermatophyta</taxon>
        <taxon>Magnoliopsida</taxon>
        <taxon>eudicotyledons</taxon>
        <taxon>Gunneridae</taxon>
        <taxon>Pentapetalae</taxon>
        <taxon>rosids</taxon>
        <taxon>malvids</taxon>
        <taxon>Malvales</taxon>
        <taxon>Dipterocarpaceae</taxon>
        <taxon>Rubroshorea</taxon>
    </lineage>
</organism>
<dbReference type="Proteomes" id="UP001054252">
    <property type="component" value="Unassembled WGS sequence"/>
</dbReference>
<reference evidence="2 3" key="1">
    <citation type="journal article" date="2021" name="Commun. Biol.">
        <title>The genome of Shorea leprosula (Dipterocarpaceae) highlights the ecological relevance of drought in aseasonal tropical rainforests.</title>
        <authorList>
            <person name="Ng K.K.S."/>
            <person name="Kobayashi M.J."/>
            <person name="Fawcett J.A."/>
            <person name="Hatakeyama M."/>
            <person name="Paape T."/>
            <person name="Ng C.H."/>
            <person name="Ang C.C."/>
            <person name="Tnah L.H."/>
            <person name="Lee C.T."/>
            <person name="Nishiyama T."/>
            <person name="Sese J."/>
            <person name="O'Brien M.J."/>
            <person name="Copetti D."/>
            <person name="Mohd Noor M.I."/>
            <person name="Ong R.C."/>
            <person name="Putra M."/>
            <person name="Sireger I.Z."/>
            <person name="Indrioko S."/>
            <person name="Kosugi Y."/>
            <person name="Izuno A."/>
            <person name="Isagi Y."/>
            <person name="Lee S.L."/>
            <person name="Shimizu K.K."/>
        </authorList>
    </citation>
    <scope>NUCLEOTIDE SEQUENCE [LARGE SCALE GENOMIC DNA]</scope>
    <source>
        <strain evidence="2">214</strain>
    </source>
</reference>
<evidence type="ECO:0000313" key="3">
    <source>
        <dbReference type="Proteomes" id="UP001054252"/>
    </source>
</evidence>
<feature type="region of interest" description="Disordered" evidence="1">
    <location>
        <begin position="1"/>
        <end position="28"/>
    </location>
</feature>
<evidence type="ECO:0000256" key="1">
    <source>
        <dbReference type="SAM" id="MobiDB-lite"/>
    </source>
</evidence>
<comment type="caution">
    <text evidence="2">The sequence shown here is derived from an EMBL/GenBank/DDBJ whole genome shotgun (WGS) entry which is preliminary data.</text>
</comment>
<evidence type="ECO:0000313" key="2">
    <source>
        <dbReference type="EMBL" id="GKU91898.1"/>
    </source>
</evidence>
<gene>
    <name evidence="2" type="ORF">SLEP1_g5707</name>
</gene>
<dbReference type="EMBL" id="BPVZ01000005">
    <property type="protein sequence ID" value="GKU91898.1"/>
    <property type="molecule type" value="Genomic_DNA"/>
</dbReference>
<proteinExistence type="predicted"/>
<sequence length="40" mass="4472">MDSSTHSHGNDETGFIGSSRRDEENGDILLQEGKVMMVKY</sequence>
<dbReference type="AlphaFoldDB" id="A0AAV5HSU0"/>
<keyword evidence="3" id="KW-1185">Reference proteome</keyword>